<name>A0A2P2MYM7_RHIMU</name>
<evidence type="ECO:0000313" key="1">
    <source>
        <dbReference type="EMBL" id="MBX35332.1"/>
    </source>
</evidence>
<organism evidence="1">
    <name type="scientific">Rhizophora mucronata</name>
    <name type="common">Asiatic mangrove</name>
    <dbReference type="NCBI Taxonomy" id="61149"/>
    <lineage>
        <taxon>Eukaryota</taxon>
        <taxon>Viridiplantae</taxon>
        <taxon>Streptophyta</taxon>
        <taxon>Embryophyta</taxon>
        <taxon>Tracheophyta</taxon>
        <taxon>Spermatophyta</taxon>
        <taxon>Magnoliopsida</taxon>
        <taxon>eudicotyledons</taxon>
        <taxon>Gunneridae</taxon>
        <taxon>Pentapetalae</taxon>
        <taxon>rosids</taxon>
        <taxon>fabids</taxon>
        <taxon>Malpighiales</taxon>
        <taxon>Rhizophoraceae</taxon>
        <taxon>Rhizophora</taxon>
    </lineage>
</organism>
<proteinExistence type="predicted"/>
<reference evidence="1" key="1">
    <citation type="submission" date="2018-02" db="EMBL/GenBank/DDBJ databases">
        <title>Rhizophora mucronata_Transcriptome.</title>
        <authorList>
            <person name="Meera S.P."/>
            <person name="Sreeshan A."/>
            <person name="Augustine A."/>
        </authorList>
    </citation>
    <scope>NUCLEOTIDE SEQUENCE</scope>
    <source>
        <tissue evidence="1">Leaf</tissue>
    </source>
</reference>
<sequence length="14" mass="1617">MHKTTHNAVHTIVQ</sequence>
<dbReference type="EMBL" id="GGEC01054848">
    <property type="protein sequence ID" value="MBX35332.1"/>
    <property type="molecule type" value="Transcribed_RNA"/>
</dbReference>
<accession>A0A2P2MYM7</accession>
<protein>
    <submittedName>
        <fullName evidence="1">Uncharacterized protein</fullName>
    </submittedName>
</protein>